<sequence>MIARRDGGEILLEGEAYRSRFPIGDLGAWIDFYREMSGRMRGRYAHHYAPTLEALEAVEAEISADG</sequence>
<proteinExistence type="predicted"/>
<keyword evidence="2" id="KW-1185">Reference proteome</keyword>
<dbReference type="HOGENOM" id="CLU_2827307_0_0_5"/>
<dbReference type="OrthoDB" id="7776368at2"/>
<evidence type="ECO:0000313" key="2">
    <source>
        <dbReference type="Proteomes" id="UP000006230"/>
    </source>
</evidence>
<dbReference type="AlphaFoldDB" id="Q0FLK2"/>
<comment type="caution">
    <text evidence="1">The sequence shown here is derived from an EMBL/GenBank/DDBJ whole genome shotgun (WGS) entry which is preliminary data.</text>
</comment>
<dbReference type="STRING" id="314265.R2601_22956"/>
<dbReference type="Proteomes" id="UP000006230">
    <property type="component" value="Unassembled WGS sequence"/>
</dbReference>
<gene>
    <name evidence="1" type="ORF">R2601_22956</name>
</gene>
<dbReference type="RefSeq" id="WP_007799764.1">
    <property type="nucleotide sequence ID" value="NZ_DS022276.1"/>
</dbReference>
<protein>
    <submittedName>
        <fullName evidence="1">Uncharacterized protein</fullName>
    </submittedName>
</protein>
<reference evidence="1 2" key="1">
    <citation type="journal article" date="2010" name="J. Bacteriol.">
        <title>Genome sequences of Pelagibaca bermudensis HTCC2601T and Maritimibacter alkaliphilus HTCC2654T, the type strains of two marine Roseobacter genera.</title>
        <authorList>
            <person name="Thrash J.C."/>
            <person name="Cho J.C."/>
            <person name="Ferriera S."/>
            <person name="Johnson J."/>
            <person name="Vergin K.L."/>
            <person name="Giovannoni S.J."/>
        </authorList>
    </citation>
    <scope>NUCLEOTIDE SEQUENCE [LARGE SCALE GENOMIC DNA]</scope>
    <source>
        <strain evidence="2">DSM 26914 / JCM 13377 / KCTC 12554 / HTCC2601</strain>
    </source>
</reference>
<organism evidence="1 2">
    <name type="scientific">Salipiger bermudensis (strain DSM 26914 / JCM 13377 / KCTC 12554 / HTCC2601)</name>
    <name type="common">Pelagibaca bermudensis</name>
    <dbReference type="NCBI Taxonomy" id="314265"/>
    <lineage>
        <taxon>Bacteria</taxon>
        <taxon>Pseudomonadati</taxon>
        <taxon>Pseudomonadota</taxon>
        <taxon>Alphaproteobacteria</taxon>
        <taxon>Rhodobacterales</taxon>
        <taxon>Roseobacteraceae</taxon>
        <taxon>Salipiger</taxon>
    </lineage>
</organism>
<accession>Q0FLK2</accession>
<name>Q0FLK2_SALBH</name>
<dbReference type="EMBL" id="AATQ01000032">
    <property type="protein sequence ID" value="EAU45096.1"/>
    <property type="molecule type" value="Genomic_DNA"/>
</dbReference>
<evidence type="ECO:0000313" key="1">
    <source>
        <dbReference type="EMBL" id="EAU45096.1"/>
    </source>
</evidence>